<name>A0A183DB69_9BILA</name>
<evidence type="ECO:0000313" key="4">
    <source>
        <dbReference type="WBParaSite" id="GPUH_0000596801-mRNA-1"/>
    </source>
</evidence>
<evidence type="ECO:0000256" key="1">
    <source>
        <dbReference type="SAM" id="MobiDB-lite"/>
    </source>
</evidence>
<evidence type="ECO:0000313" key="2">
    <source>
        <dbReference type="EMBL" id="VDK52870.1"/>
    </source>
</evidence>
<accession>A0A183DB69</accession>
<organism evidence="4">
    <name type="scientific">Gongylonema pulchrum</name>
    <dbReference type="NCBI Taxonomy" id="637853"/>
    <lineage>
        <taxon>Eukaryota</taxon>
        <taxon>Metazoa</taxon>
        <taxon>Ecdysozoa</taxon>
        <taxon>Nematoda</taxon>
        <taxon>Chromadorea</taxon>
        <taxon>Rhabditida</taxon>
        <taxon>Spirurina</taxon>
        <taxon>Spiruromorpha</taxon>
        <taxon>Spiruroidea</taxon>
        <taxon>Gongylonematidae</taxon>
        <taxon>Gongylonema</taxon>
    </lineage>
</organism>
<reference evidence="4" key="1">
    <citation type="submission" date="2016-06" db="UniProtKB">
        <authorList>
            <consortium name="WormBaseParasite"/>
        </authorList>
    </citation>
    <scope>IDENTIFICATION</scope>
</reference>
<feature type="region of interest" description="Disordered" evidence="1">
    <location>
        <begin position="1"/>
        <end position="112"/>
    </location>
</feature>
<dbReference type="AlphaFoldDB" id="A0A183DB69"/>
<gene>
    <name evidence="2" type="ORF">GPUH_LOCUS5961</name>
</gene>
<evidence type="ECO:0000313" key="3">
    <source>
        <dbReference type="Proteomes" id="UP000271098"/>
    </source>
</evidence>
<sequence length="112" mass="11676">MIDEQLSAEFGGGPPAQADLNANPSPNTSAPATPNTASQGQGTNNQRGSRESGGIVRPRRAFVLVTNGRRLGARPPSQRSSSQTSTSATAPSFRTIQTVQSRPPSVQETQST</sequence>
<feature type="compositionally biased region" description="Polar residues" evidence="1">
    <location>
        <begin position="94"/>
        <end position="112"/>
    </location>
</feature>
<feature type="compositionally biased region" description="Polar residues" evidence="1">
    <location>
        <begin position="20"/>
        <end position="47"/>
    </location>
</feature>
<reference evidence="2 3" key="2">
    <citation type="submission" date="2018-11" db="EMBL/GenBank/DDBJ databases">
        <authorList>
            <consortium name="Pathogen Informatics"/>
        </authorList>
    </citation>
    <scope>NUCLEOTIDE SEQUENCE [LARGE SCALE GENOMIC DNA]</scope>
</reference>
<dbReference type="WBParaSite" id="GPUH_0000596801-mRNA-1">
    <property type="protein sequence ID" value="GPUH_0000596801-mRNA-1"/>
    <property type="gene ID" value="GPUH_0000596801"/>
</dbReference>
<protein>
    <submittedName>
        <fullName evidence="2 4">Uncharacterized protein</fullName>
    </submittedName>
</protein>
<dbReference type="Proteomes" id="UP000271098">
    <property type="component" value="Unassembled WGS sequence"/>
</dbReference>
<dbReference type="EMBL" id="UYRT01013261">
    <property type="protein sequence ID" value="VDK52870.1"/>
    <property type="molecule type" value="Genomic_DNA"/>
</dbReference>
<keyword evidence="3" id="KW-1185">Reference proteome</keyword>
<feature type="compositionally biased region" description="Low complexity" evidence="1">
    <location>
        <begin position="73"/>
        <end position="92"/>
    </location>
</feature>
<proteinExistence type="predicted"/>